<dbReference type="Gene3D" id="3.40.50.970">
    <property type="match status" value="1"/>
</dbReference>
<dbReference type="Proteomes" id="UP000654345">
    <property type="component" value="Unassembled WGS sequence"/>
</dbReference>
<organism evidence="2 3">
    <name type="scientific">Ktedonobacter robiniae</name>
    <dbReference type="NCBI Taxonomy" id="2778365"/>
    <lineage>
        <taxon>Bacteria</taxon>
        <taxon>Bacillati</taxon>
        <taxon>Chloroflexota</taxon>
        <taxon>Ktedonobacteria</taxon>
        <taxon>Ktedonobacterales</taxon>
        <taxon>Ktedonobacteraceae</taxon>
        <taxon>Ktedonobacter</taxon>
    </lineage>
</organism>
<dbReference type="PANTHER" id="PTHR47514">
    <property type="entry name" value="TRANSKETOLASE N-TERMINAL SECTION-RELATED"/>
    <property type="match status" value="1"/>
</dbReference>
<sequence length="226" mass="25019">MDTTTSTALDEVKQLMRMAVGDEKHDVSAHSTLDILWVLYDRVLRYIPDKPEAKERDRFLLSKGHGPLALYAILAAKGFFSTTELERFETWEGILGGHPDRQQVPGVEISTGSLGHGLPMAVGVALALRAKKGEQRVFVLIGDGECNEGSIWEAVMLAGQLNLANLTCILVNNHSSLYNFSDLETKFSAFHWQTTNVDGRNHEQLYQALSMTATTQPHVIIADIAR</sequence>
<dbReference type="PANTHER" id="PTHR47514:SF2">
    <property type="entry name" value="TRANSKETOLASE"/>
    <property type="match status" value="1"/>
</dbReference>
<dbReference type="EMBL" id="BNJG01000003">
    <property type="protein sequence ID" value="GHO59449.1"/>
    <property type="molecule type" value="Genomic_DNA"/>
</dbReference>
<evidence type="ECO:0000259" key="1">
    <source>
        <dbReference type="Pfam" id="PF00456"/>
    </source>
</evidence>
<dbReference type="RefSeq" id="WP_201375636.1">
    <property type="nucleotide sequence ID" value="NZ_BNJG01000003.1"/>
</dbReference>
<feature type="domain" description="Transketolase N-terminal" evidence="1">
    <location>
        <begin position="25"/>
        <end position="218"/>
    </location>
</feature>
<protein>
    <submittedName>
        <fullName evidence="2">Transketolase</fullName>
    </submittedName>
</protein>
<keyword evidence="3" id="KW-1185">Reference proteome</keyword>
<dbReference type="InterPro" id="IPR005474">
    <property type="entry name" value="Transketolase_N"/>
</dbReference>
<proteinExistence type="predicted"/>
<gene>
    <name evidence="2" type="ORF">KSB_79240</name>
</gene>
<dbReference type="InterPro" id="IPR029061">
    <property type="entry name" value="THDP-binding"/>
</dbReference>
<comment type="caution">
    <text evidence="2">The sequence shown here is derived from an EMBL/GenBank/DDBJ whole genome shotgun (WGS) entry which is preliminary data.</text>
</comment>
<dbReference type="SUPFAM" id="SSF52518">
    <property type="entry name" value="Thiamin diphosphate-binding fold (THDP-binding)"/>
    <property type="match status" value="1"/>
</dbReference>
<reference evidence="2 3" key="1">
    <citation type="journal article" date="2021" name="Int. J. Syst. Evol. Microbiol.">
        <title>Reticulibacter mediterranei gen. nov., sp. nov., within the new family Reticulibacteraceae fam. nov., and Ktedonospora formicarum gen. nov., sp. nov., Ktedonobacter robiniae sp. nov., Dictyobacter formicarum sp. nov. and Dictyobacter arantiisoli sp. nov., belonging to the class Ktedonobacteria.</title>
        <authorList>
            <person name="Yabe S."/>
            <person name="Zheng Y."/>
            <person name="Wang C.M."/>
            <person name="Sakai Y."/>
            <person name="Abe K."/>
            <person name="Yokota A."/>
            <person name="Donadio S."/>
            <person name="Cavaletti L."/>
            <person name="Monciardini P."/>
        </authorList>
    </citation>
    <scope>NUCLEOTIDE SEQUENCE [LARGE SCALE GENOMIC DNA]</scope>
    <source>
        <strain evidence="2 3">SOSP1-30</strain>
    </source>
</reference>
<evidence type="ECO:0000313" key="2">
    <source>
        <dbReference type="EMBL" id="GHO59449.1"/>
    </source>
</evidence>
<accession>A0ABQ3V2R1</accession>
<evidence type="ECO:0000313" key="3">
    <source>
        <dbReference type="Proteomes" id="UP000654345"/>
    </source>
</evidence>
<dbReference type="Pfam" id="PF00456">
    <property type="entry name" value="Transketolase_N"/>
    <property type="match status" value="1"/>
</dbReference>
<name>A0ABQ3V2R1_9CHLR</name>